<dbReference type="Gene3D" id="3.90.550.10">
    <property type="entry name" value="Spore Coat Polysaccharide Biosynthesis Protein SpsA, Chain A"/>
    <property type="match status" value="1"/>
</dbReference>
<proteinExistence type="predicted"/>
<organism evidence="2 3">
    <name type="scientific">Bremerella volcania</name>
    <dbReference type="NCBI Taxonomy" id="2527984"/>
    <lineage>
        <taxon>Bacteria</taxon>
        <taxon>Pseudomonadati</taxon>
        <taxon>Planctomycetota</taxon>
        <taxon>Planctomycetia</taxon>
        <taxon>Pirellulales</taxon>
        <taxon>Pirellulaceae</taxon>
        <taxon>Bremerella</taxon>
    </lineage>
</organism>
<sequence>MIGCILLTYNRFSGDRQFLLSESVESFLRQTHQDAVLLICNDTPGQKIQVEDEIGRRIRIFNFERRFPFLTDKIQAMIDKNPDCDMFCRWDDDDISLPNRLTLSHDHLLAGNCLEWRPNNYVWSTSPGSYRHISKPGNTHVMSLWRRDVLKYFPEGKYPQRISGWEDQTFNQYLSQYNVPRSVEKSISYQDVTYVYRWGASDRHLSSKRQGSDSSLQAHYDSIGTQPIRAGNFTIHPYWQRDYESEVRSLDHHVSDSSRSRGNSPIASSME</sequence>
<dbReference type="AlphaFoldDB" id="A0A518C3F5"/>
<dbReference type="Proteomes" id="UP000318626">
    <property type="component" value="Chromosome"/>
</dbReference>
<feature type="compositionally biased region" description="Polar residues" evidence="1">
    <location>
        <begin position="260"/>
        <end position="271"/>
    </location>
</feature>
<reference evidence="3" key="1">
    <citation type="submission" date="2019-02" db="EMBL/GenBank/DDBJ databases">
        <title>Deep-cultivation of Planctomycetes and their phenomic and genomic characterization uncovers novel biology.</title>
        <authorList>
            <person name="Wiegand S."/>
            <person name="Jogler M."/>
            <person name="Boedeker C."/>
            <person name="Pinto D."/>
            <person name="Vollmers J."/>
            <person name="Rivas-Marin E."/>
            <person name="Kohn T."/>
            <person name="Peeters S.H."/>
            <person name="Heuer A."/>
            <person name="Rast P."/>
            <person name="Oberbeckmann S."/>
            <person name="Bunk B."/>
            <person name="Jeske O."/>
            <person name="Meyerdierks A."/>
            <person name="Storesund J.E."/>
            <person name="Kallscheuer N."/>
            <person name="Luecker S."/>
            <person name="Lage O.M."/>
            <person name="Pohl T."/>
            <person name="Merkel B.J."/>
            <person name="Hornburger P."/>
            <person name="Mueller R.-W."/>
            <person name="Bruemmer F."/>
            <person name="Labrenz M."/>
            <person name="Spormann A.M."/>
            <person name="Op den Camp H."/>
            <person name="Overmann J."/>
            <person name="Amann R."/>
            <person name="Jetten M.S.M."/>
            <person name="Mascher T."/>
            <person name="Medema M.H."/>
            <person name="Devos D.P."/>
            <person name="Kaster A.-K."/>
            <person name="Ovreas L."/>
            <person name="Rohde M."/>
            <person name="Galperin M.Y."/>
            <person name="Jogler C."/>
        </authorList>
    </citation>
    <scope>NUCLEOTIDE SEQUENCE [LARGE SCALE GENOMIC DNA]</scope>
    <source>
        <strain evidence="3">Pan97</strain>
    </source>
</reference>
<dbReference type="InterPro" id="IPR029044">
    <property type="entry name" value="Nucleotide-diphossugar_trans"/>
</dbReference>
<dbReference type="RefSeq" id="WP_144970763.1">
    <property type="nucleotide sequence ID" value="NZ_CP036289.1"/>
</dbReference>
<protein>
    <recommendedName>
        <fullName evidence="4">Glycosyl transferase family 2</fullName>
    </recommendedName>
</protein>
<accession>A0A518C3F5</accession>
<gene>
    <name evidence="2" type="ORF">Pan97_07230</name>
</gene>
<keyword evidence="3" id="KW-1185">Reference proteome</keyword>
<evidence type="ECO:0000313" key="3">
    <source>
        <dbReference type="Proteomes" id="UP000318626"/>
    </source>
</evidence>
<dbReference type="SUPFAM" id="SSF53448">
    <property type="entry name" value="Nucleotide-diphospho-sugar transferases"/>
    <property type="match status" value="1"/>
</dbReference>
<feature type="compositionally biased region" description="Basic and acidic residues" evidence="1">
    <location>
        <begin position="250"/>
        <end position="259"/>
    </location>
</feature>
<dbReference type="KEGG" id="bvo:Pan97_07230"/>
<evidence type="ECO:0000256" key="1">
    <source>
        <dbReference type="SAM" id="MobiDB-lite"/>
    </source>
</evidence>
<evidence type="ECO:0000313" key="2">
    <source>
        <dbReference type="EMBL" id="QDU73724.1"/>
    </source>
</evidence>
<evidence type="ECO:0008006" key="4">
    <source>
        <dbReference type="Google" id="ProtNLM"/>
    </source>
</evidence>
<name>A0A518C3F5_9BACT</name>
<dbReference type="EMBL" id="CP036289">
    <property type="protein sequence ID" value="QDU73724.1"/>
    <property type="molecule type" value="Genomic_DNA"/>
</dbReference>
<feature type="region of interest" description="Disordered" evidence="1">
    <location>
        <begin position="250"/>
        <end position="271"/>
    </location>
</feature>